<dbReference type="Proteomes" id="UP000019491">
    <property type="component" value="Unassembled WGS sequence"/>
</dbReference>
<dbReference type="GO" id="GO:0016787">
    <property type="term" value="F:hydrolase activity"/>
    <property type="evidence" value="ECO:0007669"/>
    <property type="project" value="UniProtKB-KW"/>
</dbReference>
<accession>X0QC63</accession>
<proteinExistence type="predicted"/>
<evidence type="ECO:0000313" key="4">
    <source>
        <dbReference type="Proteomes" id="UP000019491"/>
    </source>
</evidence>
<dbReference type="CDD" id="cd00431">
    <property type="entry name" value="cysteine_hydrolases"/>
    <property type="match status" value="1"/>
</dbReference>
<dbReference type="PANTHER" id="PTHR43540">
    <property type="entry name" value="PEROXYUREIDOACRYLATE/UREIDOACRYLATE AMIDOHYDROLASE-RELATED"/>
    <property type="match status" value="1"/>
</dbReference>
<sequence>MTSSRNVGLIVGDVQRGIIAQFGFARQVLPTLELVIPAARAHDIDVIFLRAGFRASGADINHRNTLFRNLFEMGEVFDADSPSTAIEPGLGPEKGDTVVLKRRTSGFFGTELDLVLRSKNIDHIVICGVATGAMVAATVFAASDLDYRITVLRDACADSDHTVHNLLMDKLFPSRGVQVLDAEEWIDTYCEPTPGPR</sequence>
<keyword evidence="1 3" id="KW-0378">Hydrolase</keyword>
<evidence type="ECO:0000313" key="3">
    <source>
        <dbReference type="EMBL" id="GAF49177.1"/>
    </source>
</evidence>
<feature type="domain" description="Isochorismatase-like" evidence="2">
    <location>
        <begin position="9"/>
        <end position="184"/>
    </location>
</feature>
<dbReference type="InterPro" id="IPR000868">
    <property type="entry name" value="Isochorismatase-like_dom"/>
</dbReference>
<name>X0QC63_RHOWR</name>
<dbReference type="Pfam" id="PF00857">
    <property type="entry name" value="Isochorismatase"/>
    <property type="match status" value="1"/>
</dbReference>
<evidence type="ECO:0000259" key="2">
    <source>
        <dbReference type="Pfam" id="PF00857"/>
    </source>
</evidence>
<dbReference type="InterPro" id="IPR050272">
    <property type="entry name" value="Isochorismatase-like_hydrls"/>
</dbReference>
<dbReference type="PANTHER" id="PTHR43540:SF1">
    <property type="entry name" value="ISOCHORISMATASE HYDROLASE"/>
    <property type="match status" value="1"/>
</dbReference>
<dbReference type="AlphaFoldDB" id="X0QC63"/>
<dbReference type="EMBL" id="BAWF01000070">
    <property type="protein sequence ID" value="GAF49177.1"/>
    <property type="molecule type" value="Genomic_DNA"/>
</dbReference>
<evidence type="ECO:0000256" key="1">
    <source>
        <dbReference type="ARBA" id="ARBA00022801"/>
    </source>
</evidence>
<keyword evidence="4" id="KW-1185">Reference proteome</keyword>
<organism evidence="3 4">
    <name type="scientific">Rhodococcus wratislaviensis NBRC 100605</name>
    <dbReference type="NCBI Taxonomy" id="1219028"/>
    <lineage>
        <taxon>Bacteria</taxon>
        <taxon>Bacillati</taxon>
        <taxon>Actinomycetota</taxon>
        <taxon>Actinomycetes</taxon>
        <taxon>Mycobacteriales</taxon>
        <taxon>Nocardiaceae</taxon>
        <taxon>Rhodococcus</taxon>
    </lineage>
</organism>
<reference evidence="3 4" key="1">
    <citation type="submission" date="2014-02" db="EMBL/GenBank/DDBJ databases">
        <title>Whole genome shotgun sequence of Rhodococcus wratislaviensis NBRC 100605.</title>
        <authorList>
            <person name="Hosoyama A."/>
            <person name="Tsuchikane K."/>
            <person name="Yoshida I."/>
            <person name="Ohji S."/>
            <person name="Ichikawa N."/>
            <person name="Yamazoe A."/>
            <person name="Fujita N."/>
        </authorList>
    </citation>
    <scope>NUCLEOTIDE SEQUENCE [LARGE SCALE GENOMIC DNA]</scope>
    <source>
        <strain evidence="3 4">NBRC 100605</strain>
    </source>
</reference>
<dbReference type="Gene3D" id="3.40.50.850">
    <property type="entry name" value="Isochorismatase-like"/>
    <property type="match status" value="1"/>
</dbReference>
<dbReference type="SUPFAM" id="SSF52499">
    <property type="entry name" value="Isochorismatase-like hydrolases"/>
    <property type="match status" value="1"/>
</dbReference>
<protein>
    <submittedName>
        <fullName evidence="3">Putative hydrolase</fullName>
    </submittedName>
</protein>
<comment type="caution">
    <text evidence="3">The sequence shown here is derived from an EMBL/GenBank/DDBJ whole genome shotgun (WGS) entry which is preliminary data.</text>
</comment>
<gene>
    <name evidence="3" type="ORF">RW1_070_00080</name>
</gene>
<dbReference type="InterPro" id="IPR036380">
    <property type="entry name" value="Isochorismatase-like_sf"/>
</dbReference>
<dbReference type="RefSeq" id="WP_255221736.1">
    <property type="nucleotide sequence ID" value="NZ_BAWF01000070.1"/>
</dbReference>